<evidence type="ECO:0000256" key="2">
    <source>
        <dbReference type="ARBA" id="ARBA00009347"/>
    </source>
</evidence>
<dbReference type="SUPFAM" id="SSF47203">
    <property type="entry name" value="Acyl-CoA dehydrogenase C-terminal domain-like"/>
    <property type="match status" value="1"/>
</dbReference>
<gene>
    <name evidence="10" type="ORF">RM530_01970</name>
</gene>
<dbReference type="Proteomes" id="UP001254608">
    <property type="component" value="Unassembled WGS sequence"/>
</dbReference>
<protein>
    <submittedName>
        <fullName evidence="10">Acyl-CoA dehydrogenase family protein</fullName>
    </submittedName>
</protein>
<proteinExistence type="inferred from homology"/>
<organism evidence="10 11">
    <name type="scientific">Banduia mediterranea</name>
    <dbReference type="NCBI Taxonomy" id="3075609"/>
    <lineage>
        <taxon>Bacteria</taxon>
        <taxon>Pseudomonadati</taxon>
        <taxon>Pseudomonadota</taxon>
        <taxon>Gammaproteobacteria</taxon>
        <taxon>Nevskiales</taxon>
        <taxon>Algiphilaceae</taxon>
        <taxon>Banduia</taxon>
    </lineage>
</organism>
<comment type="caution">
    <text evidence="10">The sequence shown here is derived from an EMBL/GenBank/DDBJ whole genome shotgun (WGS) entry which is preliminary data.</text>
</comment>
<sequence length="377" mass="39855">MDFSYSQEQEMLRDSAAKFALKGYGFERYQSTLDQPGHCDPAVWSQMAEFGWLGLAVPEDAGGLGGSALDVALVCEALGSGMVLEPFVAGAVLPARLLSLAGGQPALLEAVASGTTQFAVAWTESGTRHDPAFCTTRAKAQSDGYMLTGRKQCVLNASNAQTLIVAARTSGEDGDENGISLFAVEASAPGVELKPYPIMGGGYAADLQFDAVKVDGSALVGSLDAGFEPLDAALDHATAAACAQALGAMSALLERTGNYLKVRKQFGTPIGSFQVLQHRLVDMFVEVEQSRSMVLMSSVRVDSSPEASVRRRAVSAAKAYLAQSSKFVAQQAVQLHGGIGVTEELDIGHYFRQLSAFGNLYGDRTWHLRRFAATPAA</sequence>
<dbReference type="InterPro" id="IPR006091">
    <property type="entry name" value="Acyl-CoA_Oxase/DH_mid-dom"/>
</dbReference>
<dbReference type="Gene3D" id="1.20.140.10">
    <property type="entry name" value="Butyryl-CoA Dehydrogenase, subunit A, domain 3"/>
    <property type="match status" value="1"/>
</dbReference>
<evidence type="ECO:0000256" key="5">
    <source>
        <dbReference type="ARBA" id="ARBA00023002"/>
    </source>
</evidence>
<dbReference type="InterPro" id="IPR046373">
    <property type="entry name" value="Acyl-CoA_Oxase/DH_mid-dom_sf"/>
</dbReference>
<dbReference type="InterPro" id="IPR009100">
    <property type="entry name" value="AcylCoA_DH/oxidase_NM_dom_sf"/>
</dbReference>
<evidence type="ECO:0000259" key="7">
    <source>
        <dbReference type="Pfam" id="PF00441"/>
    </source>
</evidence>
<dbReference type="PANTHER" id="PTHR43884">
    <property type="entry name" value="ACYL-COA DEHYDROGENASE"/>
    <property type="match status" value="1"/>
</dbReference>
<dbReference type="Pfam" id="PF00441">
    <property type="entry name" value="Acyl-CoA_dh_1"/>
    <property type="match status" value="1"/>
</dbReference>
<dbReference type="Gene3D" id="1.10.540.10">
    <property type="entry name" value="Acyl-CoA dehydrogenase/oxidase, N-terminal domain"/>
    <property type="match status" value="1"/>
</dbReference>
<accession>A0ABU2WE29</accession>
<reference evidence="10 11" key="1">
    <citation type="submission" date="2023-09" db="EMBL/GenBank/DDBJ databases">
        <authorList>
            <person name="Rey-Velasco X."/>
        </authorList>
    </citation>
    <scope>NUCLEOTIDE SEQUENCE [LARGE SCALE GENOMIC DNA]</scope>
    <source>
        <strain evidence="10 11">W345</strain>
    </source>
</reference>
<evidence type="ECO:0000313" key="10">
    <source>
        <dbReference type="EMBL" id="MDT0496133.1"/>
    </source>
</evidence>
<keyword evidence="4 6" id="KW-0274">FAD</keyword>
<name>A0ABU2WE29_9GAMM</name>
<dbReference type="InterPro" id="IPR009075">
    <property type="entry name" value="AcylCo_DH/oxidase_C"/>
</dbReference>
<feature type="domain" description="Acyl-CoA dehydrogenase/oxidase C-terminal" evidence="7">
    <location>
        <begin position="225"/>
        <end position="362"/>
    </location>
</feature>
<dbReference type="InterPro" id="IPR037069">
    <property type="entry name" value="AcylCoA_DH/ox_N_sf"/>
</dbReference>
<dbReference type="Gene3D" id="2.40.110.10">
    <property type="entry name" value="Butyryl-CoA Dehydrogenase, subunit A, domain 2"/>
    <property type="match status" value="1"/>
</dbReference>
<evidence type="ECO:0000256" key="3">
    <source>
        <dbReference type="ARBA" id="ARBA00022630"/>
    </source>
</evidence>
<dbReference type="SUPFAM" id="SSF56645">
    <property type="entry name" value="Acyl-CoA dehydrogenase NM domain-like"/>
    <property type="match status" value="1"/>
</dbReference>
<evidence type="ECO:0000256" key="1">
    <source>
        <dbReference type="ARBA" id="ARBA00001974"/>
    </source>
</evidence>
<dbReference type="CDD" id="cd00567">
    <property type="entry name" value="ACAD"/>
    <property type="match status" value="1"/>
</dbReference>
<dbReference type="Pfam" id="PF02771">
    <property type="entry name" value="Acyl-CoA_dh_N"/>
    <property type="match status" value="1"/>
</dbReference>
<comment type="similarity">
    <text evidence="2 6">Belongs to the acyl-CoA dehydrogenase family.</text>
</comment>
<evidence type="ECO:0000259" key="8">
    <source>
        <dbReference type="Pfam" id="PF02770"/>
    </source>
</evidence>
<keyword evidence="11" id="KW-1185">Reference proteome</keyword>
<dbReference type="InterPro" id="IPR036250">
    <property type="entry name" value="AcylCo_DH-like_C"/>
</dbReference>
<dbReference type="InterPro" id="IPR013786">
    <property type="entry name" value="AcylCoA_DH/ox_N"/>
</dbReference>
<dbReference type="RefSeq" id="WP_311363524.1">
    <property type="nucleotide sequence ID" value="NZ_JAVRIC010000002.1"/>
</dbReference>
<evidence type="ECO:0000256" key="4">
    <source>
        <dbReference type="ARBA" id="ARBA00022827"/>
    </source>
</evidence>
<keyword evidence="3 6" id="KW-0285">Flavoprotein</keyword>
<evidence type="ECO:0000256" key="6">
    <source>
        <dbReference type="RuleBase" id="RU362125"/>
    </source>
</evidence>
<feature type="domain" description="Acyl-CoA oxidase/dehydrogenase middle" evidence="8">
    <location>
        <begin position="119"/>
        <end position="210"/>
    </location>
</feature>
<feature type="domain" description="Acyl-CoA dehydrogenase/oxidase N-terminal" evidence="9">
    <location>
        <begin position="6"/>
        <end position="82"/>
    </location>
</feature>
<dbReference type="PANTHER" id="PTHR43884:SF20">
    <property type="entry name" value="ACYL-COA DEHYDROGENASE FADE28"/>
    <property type="match status" value="1"/>
</dbReference>
<evidence type="ECO:0000313" key="11">
    <source>
        <dbReference type="Proteomes" id="UP001254608"/>
    </source>
</evidence>
<dbReference type="Pfam" id="PF02770">
    <property type="entry name" value="Acyl-CoA_dh_M"/>
    <property type="match status" value="1"/>
</dbReference>
<comment type="cofactor">
    <cofactor evidence="1 6">
        <name>FAD</name>
        <dbReference type="ChEBI" id="CHEBI:57692"/>
    </cofactor>
</comment>
<keyword evidence="5 6" id="KW-0560">Oxidoreductase</keyword>
<evidence type="ECO:0000259" key="9">
    <source>
        <dbReference type="Pfam" id="PF02771"/>
    </source>
</evidence>
<dbReference type="EMBL" id="JAVRIC010000002">
    <property type="protein sequence ID" value="MDT0496133.1"/>
    <property type="molecule type" value="Genomic_DNA"/>
</dbReference>